<proteinExistence type="predicted"/>
<dbReference type="Proteomes" id="UP001055072">
    <property type="component" value="Unassembled WGS sequence"/>
</dbReference>
<evidence type="ECO:0000313" key="1">
    <source>
        <dbReference type="EMBL" id="KAI0088825.1"/>
    </source>
</evidence>
<protein>
    <submittedName>
        <fullName evidence="1">Uncharacterized protein</fullName>
    </submittedName>
</protein>
<organism evidence="1 2">
    <name type="scientific">Irpex rosettiformis</name>
    <dbReference type="NCBI Taxonomy" id="378272"/>
    <lineage>
        <taxon>Eukaryota</taxon>
        <taxon>Fungi</taxon>
        <taxon>Dikarya</taxon>
        <taxon>Basidiomycota</taxon>
        <taxon>Agaricomycotina</taxon>
        <taxon>Agaricomycetes</taxon>
        <taxon>Polyporales</taxon>
        <taxon>Irpicaceae</taxon>
        <taxon>Irpex</taxon>
    </lineage>
</organism>
<keyword evidence="2" id="KW-1185">Reference proteome</keyword>
<name>A0ACB8U4E4_9APHY</name>
<accession>A0ACB8U4E4</accession>
<evidence type="ECO:0000313" key="2">
    <source>
        <dbReference type="Proteomes" id="UP001055072"/>
    </source>
</evidence>
<reference evidence="1" key="1">
    <citation type="journal article" date="2021" name="Environ. Microbiol.">
        <title>Gene family expansions and transcriptome signatures uncover fungal adaptations to wood decay.</title>
        <authorList>
            <person name="Hage H."/>
            <person name="Miyauchi S."/>
            <person name="Viragh M."/>
            <person name="Drula E."/>
            <person name="Min B."/>
            <person name="Chaduli D."/>
            <person name="Navarro D."/>
            <person name="Favel A."/>
            <person name="Norest M."/>
            <person name="Lesage-Meessen L."/>
            <person name="Balint B."/>
            <person name="Merenyi Z."/>
            <person name="de Eugenio L."/>
            <person name="Morin E."/>
            <person name="Martinez A.T."/>
            <person name="Baldrian P."/>
            <person name="Stursova M."/>
            <person name="Martinez M.J."/>
            <person name="Novotny C."/>
            <person name="Magnuson J.K."/>
            <person name="Spatafora J.W."/>
            <person name="Maurice S."/>
            <person name="Pangilinan J."/>
            <person name="Andreopoulos W."/>
            <person name="LaButti K."/>
            <person name="Hundley H."/>
            <person name="Na H."/>
            <person name="Kuo A."/>
            <person name="Barry K."/>
            <person name="Lipzen A."/>
            <person name="Henrissat B."/>
            <person name="Riley R."/>
            <person name="Ahrendt S."/>
            <person name="Nagy L.G."/>
            <person name="Grigoriev I.V."/>
            <person name="Martin F."/>
            <person name="Rosso M.N."/>
        </authorList>
    </citation>
    <scope>NUCLEOTIDE SEQUENCE</scope>
    <source>
        <strain evidence="1">CBS 384.51</strain>
    </source>
</reference>
<sequence>MATDTRNPTTPSLEGDWDRWTYDASKNTSQNSVQFPGISEPNTTTQEEPLNSAASSNAKRTLSALLKLHAERGTDVNFSPEEADRVAEVLNRWINSSSSPYEADDDFFNSQPQSQDDSSILLKRSGASDSSGRPRGRSESVVRLVPS</sequence>
<gene>
    <name evidence="1" type="ORF">BDY19DRAFT_149779</name>
</gene>
<dbReference type="EMBL" id="MU274912">
    <property type="protein sequence ID" value="KAI0088825.1"/>
    <property type="molecule type" value="Genomic_DNA"/>
</dbReference>
<comment type="caution">
    <text evidence="1">The sequence shown here is derived from an EMBL/GenBank/DDBJ whole genome shotgun (WGS) entry which is preliminary data.</text>
</comment>